<evidence type="ECO:0000256" key="1">
    <source>
        <dbReference type="ARBA" id="ARBA00004141"/>
    </source>
</evidence>
<gene>
    <name evidence="7" type="ORF">THASP1DRAFT_19980</name>
</gene>
<feature type="transmembrane region" description="Helical" evidence="6">
    <location>
        <begin position="410"/>
        <end position="428"/>
    </location>
</feature>
<organism evidence="7 8">
    <name type="scientific">Thamnocephalis sphaerospora</name>
    <dbReference type="NCBI Taxonomy" id="78915"/>
    <lineage>
        <taxon>Eukaryota</taxon>
        <taxon>Fungi</taxon>
        <taxon>Fungi incertae sedis</taxon>
        <taxon>Zoopagomycota</taxon>
        <taxon>Zoopagomycotina</taxon>
        <taxon>Zoopagomycetes</taxon>
        <taxon>Zoopagales</taxon>
        <taxon>Sigmoideomycetaceae</taxon>
        <taxon>Thamnocephalis</taxon>
    </lineage>
</organism>
<sequence length="513" mass="55949">MDSPSLEEGSVKSRFSRDNAGSDLSIEKSSITDTGIRPTIGVSSGISILMGTLISVEGFLFPGNVWQLTGSIGMSFVMWVIGAFVNFLGGLCYTELGTMLPQSGGDMIYLNHFYHHPRQLFGYLYAWMLAMPAGMAAQLTAFGQYIMYAAVGEEVYNEESVATYGWISRGIGVVGLIAIFLLNITSMNWVNRAHAALAVLKILIMLFIIIVGIVVAAGGLDVPNPGNWDDPFAGTSTGLYSYAQAFLRVNWALTGWATLNYTIGEVKRPERTLPISIFSSLTIATILILLLNAAYSFVVPADAAFAAQELIAGSFGTIAMGEKVGQVLVSVLLAIVGFGSASVNFFACSRILHESARLKYMPGARYLSLVHGDSNTPRRCLVVLLMLTGIVLVAPPPGRVFSFFIELTSFSGYLFGVLVVVGMVLYRFKKPCQPRPFRVWLLVPIIMLLSYLFVVVCVFFPPEDTVADAENKTPYYLPPVLSIAITLTGLPFWYVYVICDGSWRAALRLRPVE</sequence>
<dbReference type="PANTHER" id="PTHR11785:SF353">
    <property type="entry name" value="METHIONINE TRANSPORTER (EUROFUNG)"/>
    <property type="match status" value="1"/>
</dbReference>
<feature type="transmembrane region" description="Helical" evidence="6">
    <location>
        <begin position="196"/>
        <end position="219"/>
    </location>
</feature>
<dbReference type="Gene3D" id="1.20.1740.10">
    <property type="entry name" value="Amino acid/polyamine transporter I"/>
    <property type="match status" value="1"/>
</dbReference>
<dbReference type="InterPro" id="IPR002293">
    <property type="entry name" value="AA/rel_permease1"/>
</dbReference>
<feature type="transmembrane region" description="Helical" evidence="6">
    <location>
        <begin position="38"/>
        <end position="56"/>
    </location>
</feature>
<feature type="transmembrane region" description="Helical" evidence="6">
    <location>
        <begin position="120"/>
        <end position="146"/>
    </location>
</feature>
<evidence type="ECO:0000256" key="3">
    <source>
        <dbReference type="ARBA" id="ARBA00022989"/>
    </source>
</evidence>
<keyword evidence="4 6" id="KW-0472">Membrane</keyword>
<dbReference type="Proteomes" id="UP000271241">
    <property type="component" value="Unassembled WGS sequence"/>
</dbReference>
<feature type="transmembrane region" description="Helical" evidence="6">
    <location>
        <begin position="481"/>
        <end position="499"/>
    </location>
</feature>
<evidence type="ECO:0000313" key="7">
    <source>
        <dbReference type="EMBL" id="RKP05291.1"/>
    </source>
</evidence>
<dbReference type="EMBL" id="KZ993184">
    <property type="protein sequence ID" value="RKP05291.1"/>
    <property type="molecule type" value="Genomic_DNA"/>
</dbReference>
<dbReference type="PANTHER" id="PTHR11785">
    <property type="entry name" value="AMINO ACID TRANSPORTER"/>
    <property type="match status" value="1"/>
</dbReference>
<proteinExistence type="predicted"/>
<name>A0A4P9XIV0_9FUNG</name>
<evidence type="ECO:0000256" key="2">
    <source>
        <dbReference type="ARBA" id="ARBA00022692"/>
    </source>
</evidence>
<accession>A0A4P9XIV0</accession>
<keyword evidence="2 6" id="KW-0812">Transmembrane</keyword>
<comment type="subcellular location">
    <subcellularLocation>
        <location evidence="1">Membrane</location>
        <topology evidence="1">Multi-pass membrane protein</topology>
    </subcellularLocation>
</comment>
<feature type="transmembrane region" description="Helical" evidence="6">
    <location>
        <begin position="380"/>
        <end position="398"/>
    </location>
</feature>
<dbReference type="InterPro" id="IPR050598">
    <property type="entry name" value="AminoAcid_Transporter"/>
</dbReference>
<feature type="transmembrane region" description="Helical" evidence="6">
    <location>
        <begin position="76"/>
        <end position="100"/>
    </location>
</feature>
<protein>
    <submittedName>
        <fullName evidence="7">Amino acid/polyamine transporter I</fullName>
    </submittedName>
</protein>
<evidence type="ECO:0000256" key="6">
    <source>
        <dbReference type="SAM" id="Phobius"/>
    </source>
</evidence>
<feature type="transmembrane region" description="Helical" evidence="6">
    <location>
        <begin position="327"/>
        <end position="352"/>
    </location>
</feature>
<reference evidence="8" key="1">
    <citation type="journal article" date="2018" name="Nat. Microbiol.">
        <title>Leveraging single-cell genomics to expand the fungal tree of life.</title>
        <authorList>
            <person name="Ahrendt S.R."/>
            <person name="Quandt C.A."/>
            <person name="Ciobanu D."/>
            <person name="Clum A."/>
            <person name="Salamov A."/>
            <person name="Andreopoulos B."/>
            <person name="Cheng J.F."/>
            <person name="Woyke T."/>
            <person name="Pelin A."/>
            <person name="Henrissat B."/>
            <person name="Reynolds N.K."/>
            <person name="Benny G.L."/>
            <person name="Smith M.E."/>
            <person name="James T.Y."/>
            <person name="Grigoriev I.V."/>
        </authorList>
    </citation>
    <scope>NUCLEOTIDE SEQUENCE [LARGE SCALE GENOMIC DNA]</scope>
    <source>
        <strain evidence="8">RSA 1356</strain>
    </source>
</reference>
<feature type="transmembrane region" description="Helical" evidence="6">
    <location>
        <begin position="275"/>
        <end position="295"/>
    </location>
</feature>
<feature type="transmembrane region" description="Helical" evidence="6">
    <location>
        <begin position="239"/>
        <end position="263"/>
    </location>
</feature>
<evidence type="ECO:0000256" key="4">
    <source>
        <dbReference type="ARBA" id="ARBA00023136"/>
    </source>
</evidence>
<feature type="region of interest" description="Disordered" evidence="5">
    <location>
        <begin position="1"/>
        <end position="20"/>
    </location>
</feature>
<dbReference type="OrthoDB" id="5982228at2759"/>
<dbReference type="AlphaFoldDB" id="A0A4P9XIV0"/>
<evidence type="ECO:0000313" key="8">
    <source>
        <dbReference type="Proteomes" id="UP000271241"/>
    </source>
</evidence>
<feature type="transmembrane region" description="Helical" evidence="6">
    <location>
        <begin position="166"/>
        <end position="184"/>
    </location>
</feature>
<keyword evidence="8" id="KW-1185">Reference proteome</keyword>
<dbReference type="PIRSF" id="PIRSF006060">
    <property type="entry name" value="AA_transporter"/>
    <property type="match status" value="1"/>
</dbReference>
<dbReference type="STRING" id="78915.A0A4P9XIV0"/>
<keyword evidence="3 6" id="KW-1133">Transmembrane helix</keyword>
<dbReference type="GO" id="GO:0016020">
    <property type="term" value="C:membrane"/>
    <property type="evidence" value="ECO:0007669"/>
    <property type="project" value="UniProtKB-SubCell"/>
</dbReference>
<dbReference type="GO" id="GO:0015179">
    <property type="term" value="F:L-amino acid transmembrane transporter activity"/>
    <property type="evidence" value="ECO:0007669"/>
    <property type="project" value="TreeGrafter"/>
</dbReference>
<evidence type="ECO:0000256" key="5">
    <source>
        <dbReference type="SAM" id="MobiDB-lite"/>
    </source>
</evidence>
<dbReference type="Pfam" id="PF13520">
    <property type="entry name" value="AA_permease_2"/>
    <property type="match status" value="1"/>
</dbReference>
<feature type="transmembrane region" description="Helical" evidence="6">
    <location>
        <begin position="440"/>
        <end position="461"/>
    </location>
</feature>